<dbReference type="Gene3D" id="2.40.50.770">
    <property type="entry name" value="RecQ-mediated genome instability protein Rmi1, C-terminal domain"/>
    <property type="match status" value="1"/>
</dbReference>
<dbReference type="SMART" id="SM01161">
    <property type="entry name" value="DUF1767"/>
    <property type="match status" value="1"/>
</dbReference>
<dbReference type="GO" id="GO:0000712">
    <property type="term" value="P:resolution of meiotic recombination intermediates"/>
    <property type="evidence" value="ECO:0007669"/>
    <property type="project" value="TreeGrafter"/>
</dbReference>
<dbReference type="AlphaFoldDB" id="A0A834GML9"/>
<evidence type="ECO:0000259" key="5">
    <source>
        <dbReference type="Pfam" id="PF16099"/>
    </source>
</evidence>
<feature type="compositionally biased region" description="Acidic residues" evidence="3">
    <location>
        <begin position="171"/>
        <end position="180"/>
    </location>
</feature>
<protein>
    <recommendedName>
        <fullName evidence="2">RecQ-mediated genome instability protein 1</fullName>
    </recommendedName>
</protein>
<feature type="compositionally biased region" description="Pro residues" evidence="3">
    <location>
        <begin position="185"/>
        <end position="198"/>
    </location>
</feature>
<comment type="similarity">
    <text evidence="1">Belongs to the RMI1 family.</text>
</comment>
<dbReference type="InterPro" id="IPR013894">
    <property type="entry name" value="RMI1_OB"/>
</dbReference>
<evidence type="ECO:0000313" key="8">
    <source>
        <dbReference type="Proteomes" id="UP000626092"/>
    </source>
</evidence>
<evidence type="ECO:0000256" key="2">
    <source>
        <dbReference type="ARBA" id="ARBA00018987"/>
    </source>
</evidence>
<evidence type="ECO:0000259" key="4">
    <source>
        <dbReference type="Pfam" id="PF08585"/>
    </source>
</evidence>
<organism evidence="7 8">
    <name type="scientific">Rhododendron simsii</name>
    <name type="common">Sims's rhododendron</name>
    <dbReference type="NCBI Taxonomy" id="118357"/>
    <lineage>
        <taxon>Eukaryota</taxon>
        <taxon>Viridiplantae</taxon>
        <taxon>Streptophyta</taxon>
        <taxon>Embryophyta</taxon>
        <taxon>Tracheophyta</taxon>
        <taxon>Spermatophyta</taxon>
        <taxon>Magnoliopsida</taxon>
        <taxon>eudicotyledons</taxon>
        <taxon>Gunneridae</taxon>
        <taxon>Pentapetalae</taxon>
        <taxon>asterids</taxon>
        <taxon>Ericales</taxon>
        <taxon>Ericaceae</taxon>
        <taxon>Ericoideae</taxon>
        <taxon>Rhodoreae</taxon>
        <taxon>Rhododendron</taxon>
    </lineage>
</organism>
<feature type="domain" description="RMI1 N-terminal" evidence="6">
    <location>
        <begin position="230"/>
        <end position="277"/>
    </location>
</feature>
<dbReference type="InterPro" id="IPR032199">
    <property type="entry name" value="RMI1_C"/>
</dbReference>
<dbReference type="GO" id="GO:0000724">
    <property type="term" value="P:double-strand break repair via homologous recombination"/>
    <property type="evidence" value="ECO:0007669"/>
    <property type="project" value="TreeGrafter"/>
</dbReference>
<dbReference type="Proteomes" id="UP000626092">
    <property type="component" value="Unassembled WGS sequence"/>
</dbReference>
<feature type="domain" description="RecQ mediated genome instability protein 1 OB-fold" evidence="4">
    <location>
        <begin position="285"/>
        <end position="363"/>
    </location>
</feature>
<evidence type="ECO:0000256" key="3">
    <source>
        <dbReference type="SAM" id="MobiDB-lite"/>
    </source>
</evidence>
<dbReference type="Pfam" id="PF08585">
    <property type="entry name" value="RMI1_N_C"/>
    <property type="match status" value="1"/>
</dbReference>
<gene>
    <name evidence="7" type="ORF">RHSIM_Rhsim08G0192500</name>
</gene>
<feature type="compositionally biased region" description="Pro residues" evidence="3">
    <location>
        <begin position="154"/>
        <end position="164"/>
    </location>
</feature>
<evidence type="ECO:0000313" key="7">
    <source>
        <dbReference type="EMBL" id="KAF7135410.1"/>
    </source>
</evidence>
<dbReference type="Pfam" id="PF21000">
    <property type="entry name" value="RMI1_N_N"/>
    <property type="match status" value="1"/>
</dbReference>
<proteinExistence type="inferred from homology"/>
<sequence length="729" mass="81042">MKKLQRKIKHFDELELIIEEEHTQLDDLKESLIAEQMNVLQSVLGYLKSYFCKTSNLSQRRPGNPMGQVQNWRENAYKTKKIGGKIRICEKMARRRLRVIDSSSEDDDDGVVQQPHYQQEELMRHEQEEDDIEVDLEESTLNLETVTLNTPNPNSNPNPNPNPSLPVQLEISDDDEDFIDVPENLSPPPPPPPPPPPVADQSFHSSFASSVSSNSNNFAEDSDFQISGFLARLGLRLRREWLDSCVRGLESSVQGFGSLDLAGKAKLCFEQFLCSDMNFSGAGILPENVHDMHVVDLPGPYVLQVDEIVNLSCPLKGRYQSAPAGLKRCLKLSMTDGVQRVFGMEYRPIKDLEVLAPAGMKVIETCVCVWELRNVFKSVIETKDEYVVIYLLCGTETRKDVSAIKLSFGVVAICNVNIRRGLLMLVPEVLEVLGGVVEDLEAARQRLVQEVNKPPRGKSTETKLHFPFIRTRTGVIPPLATRATGAAWPSDSVGAPGHTNTPIPQAAAPHAAEQGRASGISTRERTTEGFAIPTRRGNAEPNPTFTSAPDDNEIHMVDPLDHQDILTGDNDMSFTYLSCLWAMLAEMTDKSLNVKGKIKCFMTGVKGFQFKHRATFELCVYVDDGSMISEILIDHKVVQSGIGHSPKEVTAALTSSDTKRVSDMRETLKQFQVFLANFEVSENSLTPVAIEMDQGCPTSYARLLLRRLQSSNTAQPQQPSNLNPINLSP</sequence>
<evidence type="ECO:0000259" key="6">
    <source>
        <dbReference type="Pfam" id="PF21000"/>
    </source>
</evidence>
<feature type="region of interest" description="Disordered" evidence="3">
    <location>
        <begin position="146"/>
        <end position="214"/>
    </location>
</feature>
<feature type="region of interest" description="Disordered" evidence="3">
    <location>
        <begin position="533"/>
        <end position="552"/>
    </location>
</feature>
<dbReference type="PANTHER" id="PTHR14790:SF15">
    <property type="entry name" value="RECQ-MEDIATED GENOME INSTABILITY PROTEIN 1"/>
    <property type="match status" value="1"/>
</dbReference>
<dbReference type="GO" id="GO:0016604">
    <property type="term" value="C:nuclear body"/>
    <property type="evidence" value="ECO:0007669"/>
    <property type="project" value="TreeGrafter"/>
</dbReference>
<comment type="caution">
    <text evidence="7">The sequence shown here is derived from an EMBL/GenBank/DDBJ whole genome shotgun (WGS) entry which is preliminary data.</text>
</comment>
<dbReference type="EMBL" id="WJXA01000008">
    <property type="protein sequence ID" value="KAF7135410.1"/>
    <property type="molecule type" value="Genomic_DNA"/>
</dbReference>
<dbReference type="PANTHER" id="PTHR14790">
    <property type="entry name" value="RECQ-MEDIATED GENOME INSTABILITY PROTEIN 1 RMI1"/>
    <property type="match status" value="1"/>
</dbReference>
<dbReference type="OrthoDB" id="341511at2759"/>
<dbReference type="GO" id="GO:0000166">
    <property type="term" value="F:nucleotide binding"/>
    <property type="evidence" value="ECO:0007669"/>
    <property type="project" value="InterPro"/>
</dbReference>
<evidence type="ECO:0000256" key="1">
    <source>
        <dbReference type="ARBA" id="ARBA00006395"/>
    </source>
</evidence>
<dbReference type="SUPFAM" id="SSF101447">
    <property type="entry name" value="Formin homology 2 domain (FH2 domain)"/>
    <property type="match status" value="1"/>
</dbReference>
<dbReference type="Pfam" id="PF16099">
    <property type="entry name" value="RMI1_C"/>
    <property type="match status" value="1"/>
</dbReference>
<accession>A0A834GML9</accession>
<dbReference type="GO" id="GO:0031422">
    <property type="term" value="C:RecQ family helicase-topoisomerase III complex"/>
    <property type="evidence" value="ECO:0007669"/>
    <property type="project" value="TreeGrafter"/>
</dbReference>
<name>A0A834GML9_RHOSS</name>
<keyword evidence="8" id="KW-1185">Reference proteome</keyword>
<dbReference type="InterPro" id="IPR049363">
    <property type="entry name" value="RMI1_N"/>
</dbReference>
<feature type="compositionally biased region" description="Low complexity" evidence="3">
    <location>
        <begin position="202"/>
        <end position="214"/>
    </location>
</feature>
<dbReference type="InterPro" id="IPR042470">
    <property type="entry name" value="RMI1_N_C_sf"/>
</dbReference>
<feature type="domain" description="RecQ-mediated genome instability protein 1 C-terminal OB-fold" evidence="5">
    <location>
        <begin position="574"/>
        <end position="708"/>
    </location>
</feature>
<reference evidence="7" key="1">
    <citation type="submission" date="2019-11" db="EMBL/GenBank/DDBJ databases">
        <authorList>
            <person name="Liu Y."/>
            <person name="Hou J."/>
            <person name="Li T.-Q."/>
            <person name="Guan C.-H."/>
            <person name="Wu X."/>
            <person name="Wu H.-Z."/>
            <person name="Ling F."/>
            <person name="Zhang R."/>
            <person name="Shi X.-G."/>
            <person name="Ren J.-P."/>
            <person name="Chen E.-F."/>
            <person name="Sun J.-M."/>
        </authorList>
    </citation>
    <scope>NUCLEOTIDE SEQUENCE</scope>
    <source>
        <strain evidence="7">Adult_tree_wgs_1</strain>
        <tissue evidence="7">Leaves</tissue>
    </source>
</reference>